<dbReference type="AlphaFoldDB" id="A0A4Y2C110"/>
<organism evidence="1 2">
    <name type="scientific">Araneus ventricosus</name>
    <name type="common">Orbweaver spider</name>
    <name type="synonym">Epeira ventricosa</name>
    <dbReference type="NCBI Taxonomy" id="182803"/>
    <lineage>
        <taxon>Eukaryota</taxon>
        <taxon>Metazoa</taxon>
        <taxon>Ecdysozoa</taxon>
        <taxon>Arthropoda</taxon>
        <taxon>Chelicerata</taxon>
        <taxon>Arachnida</taxon>
        <taxon>Araneae</taxon>
        <taxon>Araneomorphae</taxon>
        <taxon>Entelegynae</taxon>
        <taxon>Araneoidea</taxon>
        <taxon>Araneidae</taxon>
        <taxon>Araneus</taxon>
    </lineage>
</organism>
<protein>
    <submittedName>
        <fullName evidence="1">Uncharacterized protein</fullName>
    </submittedName>
</protein>
<name>A0A4Y2C110_ARAVE</name>
<dbReference type="Proteomes" id="UP000499080">
    <property type="component" value="Unassembled WGS sequence"/>
</dbReference>
<keyword evidence="2" id="KW-1185">Reference proteome</keyword>
<gene>
    <name evidence="1" type="ORF">AVEN_170521_1</name>
</gene>
<reference evidence="1 2" key="1">
    <citation type="journal article" date="2019" name="Sci. Rep.">
        <title>Orb-weaving spider Araneus ventricosus genome elucidates the spidroin gene catalogue.</title>
        <authorList>
            <person name="Kono N."/>
            <person name="Nakamura H."/>
            <person name="Ohtoshi R."/>
            <person name="Moran D.A.P."/>
            <person name="Shinohara A."/>
            <person name="Yoshida Y."/>
            <person name="Fujiwara M."/>
            <person name="Mori M."/>
            <person name="Tomita M."/>
            <person name="Arakawa K."/>
        </authorList>
    </citation>
    <scope>NUCLEOTIDE SEQUENCE [LARGE SCALE GENOMIC DNA]</scope>
</reference>
<sequence>MRVLGVIIDDGLNGMAHINHVGEKMSRILNRLTIAKTRRGLSGRVLKALYMRALERLLVFADPAWWTGTIRQVIKITSIQRKALLAAMGAFRTTSTIALQVTSGIEPIDLICEKEKAMYLVKHRAPTISFLGVGLGNPNLALFNETWKHPGSIPSVRWDRNSHSQTPAIYTDGSKLDGHVGAAFCYFGTDTSGEFQFRLQEPLLSVPCGTGFNSASPSMETSQHTI</sequence>
<accession>A0A4Y2C110</accession>
<dbReference type="EMBL" id="BGPR01000129">
    <property type="protein sequence ID" value="GBL97415.1"/>
    <property type="molecule type" value="Genomic_DNA"/>
</dbReference>
<proteinExistence type="predicted"/>
<evidence type="ECO:0000313" key="1">
    <source>
        <dbReference type="EMBL" id="GBL97415.1"/>
    </source>
</evidence>
<dbReference type="OrthoDB" id="411871at2759"/>
<evidence type="ECO:0000313" key="2">
    <source>
        <dbReference type="Proteomes" id="UP000499080"/>
    </source>
</evidence>
<comment type="caution">
    <text evidence="1">The sequence shown here is derived from an EMBL/GenBank/DDBJ whole genome shotgun (WGS) entry which is preliminary data.</text>
</comment>